<sequence length="36" mass="4246">LKHAISLLELISEYQKVILKGSGIHEFERIFLARRH</sequence>
<dbReference type="AlphaFoldDB" id="A0A0V1AM59"/>
<feature type="non-terminal residue" evidence="1">
    <location>
        <position position="36"/>
    </location>
</feature>
<evidence type="ECO:0000313" key="1">
    <source>
        <dbReference type="EMBL" id="KRY25896.1"/>
    </source>
</evidence>
<name>A0A0V1AM59_TRIPS</name>
<proteinExistence type="predicted"/>
<dbReference type="EMBL" id="JYDR01005854">
    <property type="protein sequence ID" value="KRY25896.1"/>
    <property type="molecule type" value="Genomic_DNA"/>
</dbReference>
<feature type="non-terminal residue" evidence="1">
    <location>
        <position position="1"/>
    </location>
</feature>
<reference evidence="1 2" key="1">
    <citation type="submission" date="2015-01" db="EMBL/GenBank/DDBJ databases">
        <title>Evolution of Trichinella species and genotypes.</title>
        <authorList>
            <person name="Korhonen P.K."/>
            <person name="Edoardo P."/>
            <person name="Giuseppe L.R."/>
            <person name="Gasser R.B."/>
        </authorList>
    </citation>
    <scope>NUCLEOTIDE SEQUENCE [LARGE SCALE GENOMIC DNA]</scope>
    <source>
        <strain evidence="1">ISS13</strain>
    </source>
</reference>
<protein>
    <submittedName>
        <fullName evidence="1">Uncharacterized protein</fullName>
    </submittedName>
</protein>
<organism evidence="1 2">
    <name type="scientific">Trichinella pseudospiralis</name>
    <name type="common">Parasitic roundworm</name>
    <dbReference type="NCBI Taxonomy" id="6337"/>
    <lineage>
        <taxon>Eukaryota</taxon>
        <taxon>Metazoa</taxon>
        <taxon>Ecdysozoa</taxon>
        <taxon>Nematoda</taxon>
        <taxon>Enoplea</taxon>
        <taxon>Dorylaimia</taxon>
        <taxon>Trichinellida</taxon>
        <taxon>Trichinellidae</taxon>
        <taxon>Trichinella</taxon>
    </lineage>
</organism>
<evidence type="ECO:0000313" key="2">
    <source>
        <dbReference type="Proteomes" id="UP000054632"/>
    </source>
</evidence>
<dbReference type="Proteomes" id="UP000054632">
    <property type="component" value="Unassembled WGS sequence"/>
</dbReference>
<gene>
    <name evidence="1" type="ORF">T4A_11448</name>
</gene>
<comment type="caution">
    <text evidence="1">The sequence shown here is derived from an EMBL/GenBank/DDBJ whole genome shotgun (WGS) entry which is preliminary data.</text>
</comment>
<accession>A0A0V1AM59</accession>